<sequence>MMLIFLIFGFVYFASSCSDQEFQCGSGKCIDFIKHCDGYPDCLDKSDEVAGCGAECILNDLKKFLHKDETVKTLYQSGEKKTISCPLDDDDSYIYGYEYEETSELTCINGIWDGYIPKCVGNGDLRVESTPKNYLVVRTSTNEFDSTQYASAGSTSYARPESDNTRVHDFKSLPDIGSNNTTEELFTEKVNCQLNALSQYLSKNQPTEKSYRHGHKISIKCVQSDSNDPEYDYHQFSEDSHVELTCHDGQWIGYYP</sequence>
<organism evidence="4 5">
    <name type="scientific">Potamilus streckersoni</name>
    <dbReference type="NCBI Taxonomy" id="2493646"/>
    <lineage>
        <taxon>Eukaryota</taxon>
        <taxon>Metazoa</taxon>
        <taxon>Spiralia</taxon>
        <taxon>Lophotrochozoa</taxon>
        <taxon>Mollusca</taxon>
        <taxon>Bivalvia</taxon>
        <taxon>Autobranchia</taxon>
        <taxon>Heteroconchia</taxon>
        <taxon>Palaeoheterodonta</taxon>
        <taxon>Unionida</taxon>
        <taxon>Unionoidea</taxon>
        <taxon>Unionidae</taxon>
        <taxon>Ambleminae</taxon>
        <taxon>Lampsilini</taxon>
        <taxon>Potamilus</taxon>
    </lineage>
</organism>
<dbReference type="InterPro" id="IPR036055">
    <property type="entry name" value="LDL_receptor-like_sf"/>
</dbReference>
<evidence type="ECO:0000256" key="2">
    <source>
        <dbReference type="PROSITE-ProRule" id="PRU00124"/>
    </source>
</evidence>
<evidence type="ECO:0000256" key="3">
    <source>
        <dbReference type="SAM" id="SignalP"/>
    </source>
</evidence>
<feature type="disulfide bond" evidence="2">
    <location>
        <begin position="24"/>
        <end position="42"/>
    </location>
</feature>
<comment type="caution">
    <text evidence="4">The sequence shown here is derived from an EMBL/GenBank/DDBJ whole genome shotgun (WGS) entry which is preliminary data.</text>
</comment>
<dbReference type="Pfam" id="PF00057">
    <property type="entry name" value="Ldl_recept_a"/>
    <property type="match status" value="1"/>
</dbReference>
<feature type="chain" id="PRO_5042261630" description="Sushi domain-containing protein" evidence="3">
    <location>
        <begin position="17"/>
        <end position="256"/>
    </location>
</feature>
<evidence type="ECO:0000256" key="1">
    <source>
        <dbReference type="ARBA" id="ARBA00023157"/>
    </source>
</evidence>
<keyword evidence="5" id="KW-1185">Reference proteome</keyword>
<reference evidence="4" key="1">
    <citation type="journal article" date="2021" name="Genome Biol. Evol.">
        <title>A High-Quality Reference Genome for a Parasitic Bivalve with Doubly Uniparental Inheritance (Bivalvia: Unionida).</title>
        <authorList>
            <person name="Smith C.H."/>
        </authorList>
    </citation>
    <scope>NUCLEOTIDE SEQUENCE</scope>
    <source>
        <strain evidence="4">CHS0354</strain>
    </source>
</reference>
<keyword evidence="1 2" id="KW-1015">Disulfide bond</keyword>
<dbReference type="SMART" id="SM00192">
    <property type="entry name" value="LDLa"/>
    <property type="match status" value="1"/>
</dbReference>
<dbReference type="Gene3D" id="2.10.70.10">
    <property type="entry name" value="Complement Module, domain 1"/>
    <property type="match status" value="1"/>
</dbReference>
<dbReference type="Gene3D" id="4.10.400.10">
    <property type="entry name" value="Low-density Lipoprotein Receptor"/>
    <property type="match status" value="1"/>
</dbReference>
<evidence type="ECO:0000313" key="4">
    <source>
        <dbReference type="EMBL" id="KAK3587177.1"/>
    </source>
</evidence>
<feature type="disulfide bond" evidence="2">
    <location>
        <begin position="17"/>
        <end position="29"/>
    </location>
</feature>
<dbReference type="PROSITE" id="PS50068">
    <property type="entry name" value="LDLRA_2"/>
    <property type="match status" value="1"/>
</dbReference>
<dbReference type="EMBL" id="JAEAOA010001035">
    <property type="protein sequence ID" value="KAK3587177.1"/>
    <property type="molecule type" value="Genomic_DNA"/>
</dbReference>
<name>A0AAE0VS73_9BIVA</name>
<dbReference type="AlphaFoldDB" id="A0AAE0VS73"/>
<reference evidence="4" key="3">
    <citation type="submission" date="2023-05" db="EMBL/GenBank/DDBJ databases">
        <authorList>
            <person name="Smith C.H."/>
        </authorList>
    </citation>
    <scope>NUCLEOTIDE SEQUENCE</scope>
    <source>
        <strain evidence="4">CHS0354</strain>
        <tissue evidence="4">Mantle</tissue>
    </source>
</reference>
<dbReference type="Proteomes" id="UP001195483">
    <property type="component" value="Unassembled WGS sequence"/>
</dbReference>
<evidence type="ECO:0000313" key="5">
    <source>
        <dbReference type="Proteomes" id="UP001195483"/>
    </source>
</evidence>
<dbReference type="PROSITE" id="PS01209">
    <property type="entry name" value="LDLRA_1"/>
    <property type="match status" value="1"/>
</dbReference>
<accession>A0AAE0VS73</accession>
<dbReference type="InterPro" id="IPR023415">
    <property type="entry name" value="LDLR_class-A_CS"/>
</dbReference>
<gene>
    <name evidence="4" type="ORF">CHS0354_016873</name>
</gene>
<dbReference type="CDD" id="cd00112">
    <property type="entry name" value="LDLa"/>
    <property type="match status" value="1"/>
</dbReference>
<dbReference type="InterPro" id="IPR002172">
    <property type="entry name" value="LDrepeatLR_classA_rpt"/>
</dbReference>
<keyword evidence="3" id="KW-0732">Signal</keyword>
<dbReference type="SUPFAM" id="SSF57424">
    <property type="entry name" value="LDL receptor-like module"/>
    <property type="match status" value="1"/>
</dbReference>
<comment type="caution">
    <text evidence="2">Lacks conserved residue(s) required for the propagation of feature annotation.</text>
</comment>
<feature type="signal peptide" evidence="3">
    <location>
        <begin position="1"/>
        <end position="16"/>
    </location>
</feature>
<protein>
    <recommendedName>
        <fullName evidence="6">Sushi domain-containing protein</fullName>
    </recommendedName>
</protein>
<reference evidence="4" key="2">
    <citation type="journal article" date="2021" name="Genome Biol. Evol.">
        <title>Developing a high-quality reference genome for a parasitic bivalve with doubly uniparental inheritance (Bivalvia: Unionida).</title>
        <authorList>
            <person name="Smith C.H."/>
        </authorList>
    </citation>
    <scope>NUCLEOTIDE SEQUENCE</scope>
    <source>
        <strain evidence="4">CHS0354</strain>
        <tissue evidence="4">Mantle</tissue>
    </source>
</reference>
<proteinExistence type="predicted"/>
<evidence type="ECO:0008006" key="6">
    <source>
        <dbReference type="Google" id="ProtNLM"/>
    </source>
</evidence>